<dbReference type="PANTHER" id="PTHR22829">
    <property type="entry name" value="DEP DOMAIN PROTEIN"/>
    <property type="match status" value="1"/>
</dbReference>
<dbReference type="AlphaFoldDB" id="A0ABD2MXD7"/>
<feature type="transmembrane region" description="Helical" evidence="6">
    <location>
        <begin position="48"/>
        <end position="66"/>
    </location>
</feature>
<reference evidence="8 9" key="1">
    <citation type="journal article" date="2021" name="BMC Biol.">
        <title>Horizontally acquired antibacterial genes associated with adaptive radiation of ladybird beetles.</title>
        <authorList>
            <person name="Li H.S."/>
            <person name="Tang X.F."/>
            <person name="Huang Y.H."/>
            <person name="Xu Z.Y."/>
            <person name="Chen M.L."/>
            <person name="Du X.Y."/>
            <person name="Qiu B.Y."/>
            <person name="Chen P.T."/>
            <person name="Zhang W."/>
            <person name="Slipinski A."/>
            <person name="Escalona H.E."/>
            <person name="Waterhouse R.M."/>
            <person name="Zwick A."/>
            <person name="Pang H."/>
        </authorList>
    </citation>
    <scope>NUCLEOTIDE SEQUENCE [LARGE SCALE GENOMIC DNA]</scope>
    <source>
        <strain evidence="8">SYSU2018</strain>
    </source>
</reference>
<feature type="transmembrane region" description="Helical" evidence="6">
    <location>
        <begin position="263"/>
        <end position="282"/>
    </location>
</feature>
<feature type="transmembrane region" description="Helical" evidence="6">
    <location>
        <begin position="371"/>
        <end position="393"/>
    </location>
</feature>
<feature type="transmembrane region" description="Helical" evidence="6">
    <location>
        <begin position="302"/>
        <end position="322"/>
    </location>
</feature>
<evidence type="ECO:0000256" key="5">
    <source>
        <dbReference type="SAM" id="MobiDB-lite"/>
    </source>
</evidence>
<dbReference type="Pfam" id="PF00610">
    <property type="entry name" value="DEP"/>
    <property type="match status" value="1"/>
</dbReference>
<feature type="transmembrane region" description="Helical" evidence="6">
    <location>
        <begin position="140"/>
        <end position="162"/>
    </location>
</feature>
<dbReference type="PANTHER" id="PTHR22829:SF5">
    <property type="entry name" value="INTEGRAL MEMBRANE PROTEIN GPR155"/>
    <property type="match status" value="1"/>
</dbReference>
<protein>
    <recommendedName>
        <fullName evidence="7">DEP domain-containing protein</fullName>
    </recommendedName>
</protein>
<name>A0ABD2MXD7_9CUCU</name>
<evidence type="ECO:0000313" key="9">
    <source>
        <dbReference type="Proteomes" id="UP001516400"/>
    </source>
</evidence>
<evidence type="ECO:0000256" key="4">
    <source>
        <dbReference type="ARBA" id="ARBA00023136"/>
    </source>
</evidence>
<evidence type="ECO:0000259" key="7">
    <source>
        <dbReference type="PROSITE" id="PS50186"/>
    </source>
</evidence>
<comment type="subcellular location">
    <subcellularLocation>
        <location evidence="1">Membrane</location>
        <topology evidence="1">Multi-pass membrane protein</topology>
    </subcellularLocation>
</comment>
<feature type="domain" description="DEP" evidence="7">
    <location>
        <begin position="780"/>
        <end position="854"/>
    </location>
</feature>
<organism evidence="8 9">
    <name type="scientific">Cryptolaemus montrouzieri</name>
    <dbReference type="NCBI Taxonomy" id="559131"/>
    <lineage>
        <taxon>Eukaryota</taxon>
        <taxon>Metazoa</taxon>
        <taxon>Ecdysozoa</taxon>
        <taxon>Arthropoda</taxon>
        <taxon>Hexapoda</taxon>
        <taxon>Insecta</taxon>
        <taxon>Pterygota</taxon>
        <taxon>Neoptera</taxon>
        <taxon>Endopterygota</taxon>
        <taxon>Coleoptera</taxon>
        <taxon>Polyphaga</taxon>
        <taxon>Cucujiformia</taxon>
        <taxon>Coccinelloidea</taxon>
        <taxon>Coccinellidae</taxon>
        <taxon>Scymninae</taxon>
        <taxon>Scymnini</taxon>
        <taxon>Cryptolaemus</taxon>
    </lineage>
</organism>
<proteinExistence type="predicted"/>
<dbReference type="InterPro" id="IPR036390">
    <property type="entry name" value="WH_DNA-bd_sf"/>
</dbReference>
<feature type="transmembrane region" description="Helical" evidence="6">
    <location>
        <begin position="430"/>
        <end position="460"/>
    </location>
</feature>
<dbReference type="CDD" id="cd04443">
    <property type="entry name" value="DEP_GPR155"/>
    <property type="match status" value="1"/>
</dbReference>
<feature type="transmembrane region" description="Helical" evidence="6">
    <location>
        <begin position="717"/>
        <end position="738"/>
    </location>
</feature>
<feature type="transmembrane region" description="Helical" evidence="6">
    <location>
        <begin position="472"/>
        <end position="493"/>
    </location>
</feature>
<dbReference type="SMART" id="SM00049">
    <property type="entry name" value="DEP"/>
    <property type="match status" value="1"/>
</dbReference>
<feature type="transmembrane region" description="Helical" evidence="6">
    <location>
        <begin position="18"/>
        <end position="36"/>
    </location>
</feature>
<dbReference type="Gene3D" id="1.10.10.10">
    <property type="entry name" value="Winged helix-like DNA-binding domain superfamily/Winged helix DNA-binding domain"/>
    <property type="match status" value="1"/>
</dbReference>
<dbReference type="InterPro" id="IPR036388">
    <property type="entry name" value="WH-like_DNA-bd_sf"/>
</dbReference>
<evidence type="ECO:0000313" key="8">
    <source>
        <dbReference type="EMBL" id="KAL3271094.1"/>
    </source>
</evidence>
<gene>
    <name evidence="8" type="ORF">HHI36_021590</name>
</gene>
<dbReference type="InterPro" id="IPR004776">
    <property type="entry name" value="Mem_transp_PIN-like"/>
</dbReference>
<dbReference type="Pfam" id="PF03547">
    <property type="entry name" value="Mem_trans"/>
    <property type="match status" value="1"/>
</dbReference>
<evidence type="ECO:0000256" key="2">
    <source>
        <dbReference type="ARBA" id="ARBA00022692"/>
    </source>
</evidence>
<dbReference type="PROSITE" id="PS50186">
    <property type="entry name" value="DEP"/>
    <property type="match status" value="1"/>
</dbReference>
<feature type="transmembrane region" description="Helical" evidence="6">
    <location>
        <begin position="513"/>
        <end position="535"/>
    </location>
</feature>
<dbReference type="GO" id="GO:0016020">
    <property type="term" value="C:membrane"/>
    <property type="evidence" value="ECO:0007669"/>
    <property type="project" value="UniProtKB-SubCell"/>
</dbReference>
<sequence length="854" mass="95402">MEENIDLINSSGPAVDNLYPALTQCFVVILCGYFAGRMNWVSETEAKGMNMFVGTFSLPSLIFMSLVKLDLSSVNWMFLLSILVSKSIVFFTVLVITLLVLRPLNLGRAGIFAIFCTQSNDFAIGYPLVEAVYKSSHPDYVSYLYLVAPINLAILNPIAFILMEIGQKRQLTTRQPLLTYGEVSETSTNREKFKMVATVVKNIFLNPIVFMTILGVIGNVLMRNNLPVYVANILDTFGSAFSASALFLLGIRMVGKVHTLRGATLVVPGILIMVKLLAMPLVTREVVSILNSGYNVTDTVDLSMFGFLYGTFPSAPAVFVFATQYTLDIDLIASSMVACTFLSAPLMFVSAKMITLTSTDPSDYMKQLDAFTLDISIIGTVACLWVLVMFGLARKITKVPHNITTFLLISQLISCVGAILWNTIKITDSWPGYFLFAIFIVGVYSSRLWTTILAITLLFLQCRSLCFVIKLTPLFVFIGFGIPVILSGIMVALNRYLEISFNKSNPNFVYGRFEAIVSVTLLVLCFIVTCGCLILHQRYHRRFLGYQDIVREVPDGVGAQQSIGGNGDALSGSSPPHASTSAENSVGSHCNGLPTINEGMCEDSPVVEIEDLFEKSSVSRASTYAMCPSGFQCQNKKTDQCQNLVQKYQQQADEDMELIEEEFNLNHDPQIMRHMVLLILLLCSMFVGLALCVWTLFMKQSKMSGIYIELSFLDATLNFGQSIIIFGIFGLNTSDVALPCIVKYWRQLWYGADTLNLPAWQELTNETKQICEQFITHHLQNCKVAIASDKRWRIKIYRDVFTGHLLVDWLINVGLARDRGEAVNYARHLVEGRVLKHINSVYHFYDRNLLYTFV</sequence>
<feature type="transmembrane region" description="Helical" evidence="6">
    <location>
        <begin position="405"/>
        <end position="424"/>
    </location>
</feature>
<comment type="caution">
    <text evidence="8">The sequence shown here is derived from an EMBL/GenBank/DDBJ whole genome shotgun (WGS) entry which is preliminary data.</text>
</comment>
<keyword evidence="3 6" id="KW-1133">Transmembrane helix</keyword>
<feature type="transmembrane region" description="Helical" evidence="6">
    <location>
        <begin position="329"/>
        <end position="351"/>
    </location>
</feature>
<dbReference type="InterPro" id="IPR037368">
    <property type="entry name" value="GPR155_DEP"/>
</dbReference>
<dbReference type="EMBL" id="JABFTP020000042">
    <property type="protein sequence ID" value="KAL3271094.1"/>
    <property type="molecule type" value="Genomic_DNA"/>
</dbReference>
<evidence type="ECO:0000256" key="6">
    <source>
        <dbReference type="SAM" id="Phobius"/>
    </source>
</evidence>
<accession>A0ABD2MXD7</accession>
<evidence type="ECO:0000256" key="1">
    <source>
        <dbReference type="ARBA" id="ARBA00004141"/>
    </source>
</evidence>
<dbReference type="InterPro" id="IPR051832">
    <property type="entry name" value="mTOR-Rac_regulators"/>
</dbReference>
<feature type="region of interest" description="Disordered" evidence="5">
    <location>
        <begin position="564"/>
        <end position="587"/>
    </location>
</feature>
<dbReference type="Proteomes" id="UP001516400">
    <property type="component" value="Unassembled WGS sequence"/>
</dbReference>
<keyword evidence="2 6" id="KW-0812">Transmembrane</keyword>
<feature type="transmembrane region" description="Helical" evidence="6">
    <location>
        <begin position="675"/>
        <end position="697"/>
    </location>
</feature>
<keyword evidence="4 6" id="KW-0472">Membrane</keyword>
<feature type="transmembrane region" description="Helical" evidence="6">
    <location>
        <begin position="108"/>
        <end position="128"/>
    </location>
</feature>
<dbReference type="InterPro" id="IPR000591">
    <property type="entry name" value="DEP_dom"/>
</dbReference>
<feature type="transmembrane region" description="Helical" evidence="6">
    <location>
        <begin position="78"/>
        <end position="101"/>
    </location>
</feature>
<dbReference type="SUPFAM" id="SSF46785">
    <property type="entry name" value="Winged helix' DNA-binding domain"/>
    <property type="match status" value="1"/>
</dbReference>
<evidence type="ECO:0000256" key="3">
    <source>
        <dbReference type="ARBA" id="ARBA00022989"/>
    </source>
</evidence>
<feature type="transmembrane region" description="Helical" evidence="6">
    <location>
        <begin position="228"/>
        <end position="251"/>
    </location>
</feature>
<keyword evidence="9" id="KW-1185">Reference proteome</keyword>
<feature type="compositionally biased region" description="Polar residues" evidence="5">
    <location>
        <begin position="571"/>
        <end position="587"/>
    </location>
</feature>
<feature type="transmembrane region" description="Helical" evidence="6">
    <location>
        <begin position="203"/>
        <end position="222"/>
    </location>
</feature>